<dbReference type="EMBL" id="JAAIUV010000032">
    <property type="protein sequence ID" value="NEX80149.1"/>
    <property type="molecule type" value="Genomic_DNA"/>
</dbReference>
<sequence length="96" mass="11245">MAFNRNLKHTFDSLRREVCRMDKITCIAYLLFSSSKNQEIKEKAIQLLNGDVSIRDLKRNTLTQSHLVIAESILRKKKIDKNLVQQFAETYMTVEI</sequence>
<evidence type="ECO:0000313" key="2">
    <source>
        <dbReference type="Proteomes" id="UP000481621"/>
    </source>
</evidence>
<accession>A0A6B3TUY9</accession>
<comment type="caution">
    <text evidence="1">The sequence shown here is derived from an EMBL/GenBank/DDBJ whole genome shotgun (WGS) entry which is preliminary data.</text>
</comment>
<reference evidence="1" key="1">
    <citation type="submission" date="2020-02" db="EMBL/GenBank/DDBJ databases">
        <title>Bacillus sedimentmangrovi sp. nov., isolated from sediment of the mangrove ecosystem.</title>
        <authorList>
            <person name="Liu G."/>
        </authorList>
    </citation>
    <scope>NUCLEOTIDE SEQUENCE [LARGE SCALE GENOMIC DNA]</scope>
    <source>
        <strain evidence="1">SgZ-7</strain>
    </source>
</reference>
<protein>
    <submittedName>
        <fullName evidence="1">Uncharacterized protein</fullName>
    </submittedName>
</protein>
<gene>
    <name evidence="1" type="ORF">G4Z05_14945</name>
</gene>
<keyword evidence="2" id="KW-1185">Reference proteome</keyword>
<organism evidence="1 2">
    <name type="scientific">Neobacillus thermocopriae</name>
    <dbReference type="NCBI Taxonomy" id="1215031"/>
    <lineage>
        <taxon>Bacteria</taxon>
        <taxon>Bacillati</taxon>
        <taxon>Bacillota</taxon>
        <taxon>Bacilli</taxon>
        <taxon>Bacillales</taxon>
        <taxon>Bacillaceae</taxon>
        <taxon>Neobacillus</taxon>
    </lineage>
</organism>
<dbReference type="RefSeq" id="WP_163252605.1">
    <property type="nucleotide sequence ID" value="NZ_JAAIUV010000032.1"/>
</dbReference>
<dbReference type="Proteomes" id="UP000481621">
    <property type="component" value="Unassembled WGS sequence"/>
</dbReference>
<proteinExistence type="predicted"/>
<evidence type="ECO:0000313" key="1">
    <source>
        <dbReference type="EMBL" id="NEX80149.1"/>
    </source>
</evidence>
<name>A0A6B3TUY9_9BACI</name>
<dbReference type="AlphaFoldDB" id="A0A6B3TUY9"/>